<sequence>MLYAILRRFGQMLFVMFGISVIVFLIFFATPGADPAARIAGRNASPEVLAAVRHSFGFDQPLYVQYTRMMEKIFVTGDLTSFVNRGWKVVPAVMDSIPVTLSLVFGAAVLWVVVSIIIGIVAAATRDSWLDKLLMALGLLGISMPVYWLGEVMNLITQSRYHDSWAFSWVPPLGYKNFSDDPKGWFLTLVIPWITLAILYIGIYGRVLRAAIIESMQEDFIRTARAKGLSETRILFRHALRTSLIAFVTLFGLDFGALVGGSALLTEVVFGLHGIGKLTYDALQNLDLPMIMATVMYASMFVVIANAVVDFVYILLDPRLRAS</sequence>
<feature type="transmembrane region" description="Helical" evidence="7">
    <location>
        <begin position="244"/>
        <end position="270"/>
    </location>
</feature>
<keyword evidence="4 7" id="KW-0812">Transmembrane</keyword>
<keyword evidence="5 7" id="KW-1133">Transmembrane helix</keyword>
<dbReference type="InterPro" id="IPR035906">
    <property type="entry name" value="MetI-like_sf"/>
</dbReference>
<dbReference type="STRING" id="69974.MPLDJ20_120010"/>
<feature type="transmembrane region" description="Helical" evidence="7">
    <location>
        <begin position="290"/>
        <end position="316"/>
    </location>
</feature>
<dbReference type="PANTHER" id="PTHR43163:SF6">
    <property type="entry name" value="DIPEPTIDE TRANSPORT SYSTEM PERMEASE PROTEIN DPPB-RELATED"/>
    <property type="match status" value="1"/>
</dbReference>
<evidence type="ECO:0000256" key="3">
    <source>
        <dbReference type="ARBA" id="ARBA00022475"/>
    </source>
</evidence>
<evidence type="ECO:0000256" key="7">
    <source>
        <dbReference type="RuleBase" id="RU363032"/>
    </source>
</evidence>
<protein>
    <submittedName>
        <fullName evidence="9">D-ala-D-ala transporter subunit membrane component of ABC superfamily</fullName>
    </submittedName>
</protein>
<dbReference type="GO" id="GO:0055085">
    <property type="term" value="P:transmembrane transport"/>
    <property type="evidence" value="ECO:0007669"/>
    <property type="project" value="InterPro"/>
</dbReference>
<keyword evidence="3" id="KW-1003">Cell membrane</keyword>
<feature type="transmembrane region" description="Helical" evidence="7">
    <location>
        <begin position="133"/>
        <end position="150"/>
    </location>
</feature>
<keyword evidence="10" id="KW-1185">Reference proteome</keyword>
<feature type="domain" description="ABC transmembrane type-1" evidence="8">
    <location>
        <begin position="97"/>
        <end position="313"/>
    </location>
</feature>
<dbReference type="Pfam" id="PF19300">
    <property type="entry name" value="BPD_transp_1_N"/>
    <property type="match status" value="1"/>
</dbReference>
<dbReference type="PANTHER" id="PTHR43163">
    <property type="entry name" value="DIPEPTIDE TRANSPORT SYSTEM PERMEASE PROTEIN DPPB-RELATED"/>
    <property type="match status" value="1"/>
</dbReference>
<accession>A0A090DFR0</accession>
<dbReference type="SUPFAM" id="SSF161098">
    <property type="entry name" value="MetI-like"/>
    <property type="match status" value="1"/>
</dbReference>
<feature type="transmembrane region" description="Helical" evidence="7">
    <location>
        <begin position="185"/>
        <end position="207"/>
    </location>
</feature>
<evidence type="ECO:0000256" key="5">
    <source>
        <dbReference type="ARBA" id="ARBA00022989"/>
    </source>
</evidence>
<keyword evidence="6 7" id="KW-0472">Membrane</keyword>
<evidence type="ECO:0000256" key="2">
    <source>
        <dbReference type="ARBA" id="ARBA00022448"/>
    </source>
</evidence>
<dbReference type="PROSITE" id="PS50928">
    <property type="entry name" value="ABC_TM1"/>
    <property type="match status" value="1"/>
</dbReference>
<dbReference type="GO" id="GO:0005886">
    <property type="term" value="C:plasma membrane"/>
    <property type="evidence" value="ECO:0007669"/>
    <property type="project" value="UniProtKB-SubCell"/>
</dbReference>
<evidence type="ECO:0000313" key="9">
    <source>
        <dbReference type="EMBL" id="CDX14534.1"/>
    </source>
</evidence>
<organism evidence="9 10">
    <name type="scientific">Mesorhizobium plurifarium</name>
    <dbReference type="NCBI Taxonomy" id="69974"/>
    <lineage>
        <taxon>Bacteria</taxon>
        <taxon>Pseudomonadati</taxon>
        <taxon>Pseudomonadota</taxon>
        <taxon>Alphaproteobacteria</taxon>
        <taxon>Hyphomicrobiales</taxon>
        <taxon>Phyllobacteriaceae</taxon>
        <taxon>Mesorhizobium</taxon>
    </lineage>
</organism>
<dbReference type="Gene3D" id="1.10.3720.10">
    <property type="entry name" value="MetI-like"/>
    <property type="match status" value="1"/>
</dbReference>
<evidence type="ECO:0000313" key="10">
    <source>
        <dbReference type="Proteomes" id="UP000045285"/>
    </source>
</evidence>
<name>A0A090DFR0_MESPL</name>
<keyword evidence="2 7" id="KW-0813">Transport</keyword>
<proteinExistence type="inferred from homology"/>
<dbReference type="Pfam" id="PF00528">
    <property type="entry name" value="BPD_transp_1"/>
    <property type="match status" value="1"/>
</dbReference>
<evidence type="ECO:0000256" key="1">
    <source>
        <dbReference type="ARBA" id="ARBA00004651"/>
    </source>
</evidence>
<feature type="transmembrane region" description="Helical" evidence="7">
    <location>
        <begin position="97"/>
        <end position="121"/>
    </location>
</feature>
<reference evidence="10" key="1">
    <citation type="submission" date="2014-08" db="EMBL/GenBank/DDBJ databases">
        <authorList>
            <person name="Moulin L."/>
        </authorList>
    </citation>
    <scope>NUCLEOTIDE SEQUENCE [LARGE SCALE GENOMIC DNA]</scope>
</reference>
<comment type="subcellular location">
    <subcellularLocation>
        <location evidence="1 7">Cell membrane</location>
        <topology evidence="1 7">Multi-pass membrane protein</topology>
    </subcellularLocation>
</comment>
<dbReference type="CDD" id="cd06261">
    <property type="entry name" value="TM_PBP2"/>
    <property type="match status" value="1"/>
</dbReference>
<dbReference type="InterPro" id="IPR000515">
    <property type="entry name" value="MetI-like"/>
</dbReference>
<gene>
    <name evidence="9" type="primary">ddpB</name>
    <name evidence="9" type="ORF">MPL3356_160035</name>
</gene>
<evidence type="ECO:0000256" key="6">
    <source>
        <dbReference type="ARBA" id="ARBA00023136"/>
    </source>
</evidence>
<evidence type="ECO:0000256" key="4">
    <source>
        <dbReference type="ARBA" id="ARBA00022692"/>
    </source>
</evidence>
<dbReference type="AlphaFoldDB" id="A0A090DFR0"/>
<dbReference type="InterPro" id="IPR045621">
    <property type="entry name" value="BPD_transp_1_N"/>
</dbReference>
<evidence type="ECO:0000259" key="8">
    <source>
        <dbReference type="PROSITE" id="PS50928"/>
    </source>
</evidence>
<feature type="transmembrane region" description="Helical" evidence="7">
    <location>
        <begin position="12"/>
        <end position="30"/>
    </location>
</feature>
<dbReference type="EMBL" id="CCMZ01000008">
    <property type="protein sequence ID" value="CDX14534.1"/>
    <property type="molecule type" value="Genomic_DNA"/>
</dbReference>
<dbReference type="Proteomes" id="UP000045285">
    <property type="component" value="Unassembled WGS sequence"/>
</dbReference>
<comment type="similarity">
    <text evidence="7">Belongs to the binding-protein-dependent transport system permease family.</text>
</comment>